<evidence type="ECO:0000313" key="2">
    <source>
        <dbReference type="EMBL" id="QHT23855.1"/>
    </source>
</evidence>
<dbReference type="CDD" id="cd06532">
    <property type="entry name" value="Glyco_transf_25"/>
    <property type="match status" value="1"/>
</dbReference>
<sequence length="202" mass="24237">MDFIHKAIYINLTRRTDKRTHIENELTKYGLPFERYDAFEYPDFWSYGCAMSHLGVLKQARDNGYKNVVIFEDDFAFSLSKEAIEEQLTEMFTFKPDFDVCMLSYNLQRSSDTEHDKIYKVVESQSGAGYIVQQHYYDKLISLFEKANQMLLETRQHWIYMNDQSWKSLQMTDNWYCFKERSGHQIPCFSDVSQMYKTNDDW</sequence>
<organism evidence="2">
    <name type="scientific">viral metagenome</name>
    <dbReference type="NCBI Taxonomy" id="1070528"/>
    <lineage>
        <taxon>unclassified sequences</taxon>
        <taxon>metagenomes</taxon>
        <taxon>organismal metagenomes</taxon>
    </lineage>
</organism>
<proteinExistence type="predicted"/>
<reference evidence="2" key="1">
    <citation type="journal article" date="2020" name="Nature">
        <title>Giant virus diversity and host interactions through global metagenomics.</title>
        <authorList>
            <person name="Schulz F."/>
            <person name="Roux S."/>
            <person name="Paez-Espino D."/>
            <person name="Jungbluth S."/>
            <person name="Walsh D.A."/>
            <person name="Denef V.J."/>
            <person name="McMahon K.D."/>
            <person name="Konstantinidis K.T."/>
            <person name="Eloe-Fadrosh E.A."/>
            <person name="Kyrpides N.C."/>
            <person name="Woyke T."/>
        </authorList>
    </citation>
    <scope>NUCLEOTIDE SEQUENCE</scope>
    <source>
        <strain evidence="2">GVMAG-M-3300023179-132</strain>
    </source>
</reference>
<feature type="domain" description="Glycosyl transferase family 25" evidence="1">
    <location>
        <begin position="48"/>
        <end position="148"/>
    </location>
</feature>
<dbReference type="AlphaFoldDB" id="A0A6C0E8V8"/>
<dbReference type="EMBL" id="MN739735">
    <property type="protein sequence ID" value="QHT23855.1"/>
    <property type="molecule type" value="Genomic_DNA"/>
</dbReference>
<accession>A0A6C0E8V8</accession>
<dbReference type="InterPro" id="IPR002654">
    <property type="entry name" value="Glyco_trans_25"/>
</dbReference>
<name>A0A6C0E8V8_9ZZZZ</name>
<protein>
    <recommendedName>
        <fullName evidence="1">Glycosyl transferase family 25 domain-containing protein</fullName>
    </recommendedName>
</protein>
<evidence type="ECO:0000259" key="1">
    <source>
        <dbReference type="Pfam" id="PF01755"/>
    </source>
</evidence>
<dbReference type="Pfam" id="PF01755">
    <property type="entry name" value="Glyco_transf_25"/>
    <property type="match status" value="1"/>
</dbReference>